<feature type="compositionally biased region" description="Polar residues" evidence="1">
    <location>
        <begin position="1"/>
        <end position="18"/>
    </location>
</feature>
<dbReference type="KEGG" id="bsc:COCSADRAFT_38443"/>
<accession>M2T0H7</accession>
<feature type="compositionally biased region" description="Polar residues" evidence="1">
    <location>
        <begin position="35"/>
        <end position="59"/>
    </location>
</feature>
<gene>
    <name evidence="2" type="ORF">COCSADRAFT_38443</name>
</gene>
<feature type="region of interest" description="Disordered" evidence="1">
    <location>
        <begin position="1"/>
        <end position="140"/>
    </location>
</feature>
<evidence type="ECO:0000256" key="1">
    <source>
        <dbReference type="SAM" id="MobiDB-lite"/>
    </source>
</evidence>
<reference evidence="3" key="2">
    <citation type="journal article" date="2013" name="PLoS Genet.">
        <title>Comparative genome structure, secondary metabolite, and effector coding capacity across Cochliobolus pathogens.</title>
        <authorList>
            <person name="Condon B.J."/>
            <person name="Leng Y."/>
            <person name="Wu D."/>
            <person name="Bushley K.E."/>
            <person name="Ohm R.A."/>
            <person name="Otillar R."/>
            <person name="Martin J."/>
            <person name="Schackwitz W."/>
            <person name="Grimwood J."/>
            <person name="MohdZainudin N."/>
            <person name="Xue C."/>
            <person name="Wang R."/>
            <person name="Manning V.A."/>
            <person name="Dhillon B."/>
            <person name="Tu Z.J."/>
            <person name="Steffenson B.J."/>
            <person name="Salamov A."/>
            <person name="Sun H."/>
            <person name="Lowry S."/>
            <person name="LaButti K."/>
            <person name="Han J."/>
            <person name="Copeland A."/>
            <person name="Lindquist E."/>
            <person name="Barry K."/>
            <person name="Schmutz J."/>
            <person name="Baker S.E."/>
            <person name="Ciuffetti L.M."/>
            <person name="Grigoriev I.V."/>
            <person name="Zhong S."/>
            <person name="Turgeon B.G."/>
        </authorList>
    </citation>
    <scope>NUCLEOTIDE SEQUENCE [LARGE SCALE GENOMIC DNA]</scope>
    <source>
        <strain evidence="3">ND90Pr / ATCC 201652</strain>
    </source>
</reference>
<dbReference type="AlphaFoldDB" id="M2T0H7"/>
<dbReference type="OrthoDB" id="10515244at2759"/>
<sequence length="160" mass="17562">MTHLSRISNASPQSNNHSHPLIQASPPTLSPHPFPSSSTNSYPCTPSPPITSRQSSTRSPHTHAGPPAHHLKTEDRPSLSLTPVIADPHCQPPPRPTQPKQAAPQVLENPPAACAHAQKRHARNPVSKHEEALRKEKAKKNHFRRSVFYGIVAVYTPPPW</sequence>
<keyword evidence="3" id="KW-1185">Reference proteome</keyword>
<dbReference type="RefSeq" id="XP_007701622.1">
    <property type="nucleotide sequence ID" value="XM_007703432.1"/>
</dbReference>
<dbReference type="HOGENOM" id="CLU_1695169_0_0_1"/>
<protein>
    <submittedName>
        <fullName evidence="2">Uncharacterized protein</fullName>
    </submittedName>
</protein>
<reference evidence="2 3" key="1">
    <citation type="journal article" date="2012" name="PLoS Pathog.">
        <title>Diverse lifestyles and strategies of plant pathogenesis encoded in the genomes of eighteen Dothideomycetes fungi.</title>
        <authorList>
            <person name="Ohm R.A."/>
            <person name="Feau N."/>
            <person name="Henrissat B."/>
            <person name="Schoch C.L."/>
            <person name="Horwitz B.A."/>
            <person name="Barry K.W."/>
            <person name="Condon B.J."/>
            <person name="Copeland A.C."/>
            <person name="Dhillon B."/>
            <person name="Glaser F."/>
            <person name="Hesse C.N."/>
            <person name="Kosti I."/>
            <person name="LaButti K."/>
            <person name="Lindquist E.A."/>
            <person name="Lucas S."/>
            <person name="Salamov A.A."/>
            <person name="Bradshaw R.E."/>
            <person name="Ciuffetti L."/>
            <person name="Hamelin R.C."/>
            <person name="Kema G.H.J."/>
            <person name="Lawrence C."/>
            <person name="Scott J.A."/>
            <person name="Spatafora J.W."/>
            <person name="Turgeon B.G."/>
            <person name="de Wit P.J.G.M."/>
            <person name="Zhong S."/>
            <person name="Goodwin S.B."/>
            <person name="Grigoriev I.V."/>
        </authorList>
    </citation>
    <scope>NUCLEOTIDE SEQUENCE [LARGE SCALE GENOMIC DNA]</scope>
    <source>
        <strain evidence="3">ND90Pr / ATCC 201652</strain>
    </source>
</reference>
<dbReference type="GeneID" id="19139256"/>
<proteinExistence type="predicted"/>
<evidence type="ECO:0000313" key="2">
    <source>
        <dbReference type="EMBL" id="EMD62527.1"/>
    </source>
</evidence>
<name>M2T0H7_COCSN</name>
<evidence type="ECO:0000313" key="3">
    <source>
        <dbReference type="Proteomes" id="UP000016934"/>
    </source>
</evidence>
<organism evidence="2 3">
    <name type="scientific">Cochliobolus sativus (strain ND90Pr / ATCC 201652)</name>
    <name type="common">Common root rot and spot blotch fungus</name>
    <name type="synonym">Bipolaris sorokiniana</name>
    <dbReference type="NCBI Taxonomy" id="665912"/>
    <lineage>
        <taxon>Eukaryota</taxon>
        <taxon>Fungi</taxon>
        <taxon>Dikarya</taxon>
        <taxon>Ascomycota</taxon>
        <taxon>Pezizomycotina</taxon>
        <taxon>Dothideomycetes</taxon>
        <taxon>Pleosporomycetidae</taxon>
        <taxon>Pleosporales</taxon>
        <taxon>Pleosporineae</taxon>
        <taxon>Pleosporaceae</taxon>
        <taxon>Bipolaris</taxon>
    </lineage>
</organism>
<dbReference type="Proteomes" id="UP000016934">
    <property type="component" value="Unassembled WGS sequence"/>
</dbReference>
<dbReference type="EMBL" id="KB445646">
    <property type="protein sequence ID" value="EMD62527.1"/>
    <property type="molecule type" value="Genomic_DNA"/>
</dbReference>